<name>A0A6J4RZM7_9ACTN</name>
<accession>A0A6J4RZM7</accession>
<evidence type="ECO:0000256" key="1">
    <source>
        <dbReference type="SAM" id="MobiDB-lite"/>
    </source>
</evidence>
<dbReference type="AlphaFoldDB" id="A0A6J4RZM7"/>
<keyword evidence="3" id="KW-0436">Ligase</keyword>
<evidence type="ECO:0000259" key="2">
    <source>
        <dbReference type="Pfam" id="PF13298"/>
    </source>
</evidence>
<feature type="region of interest" description="Disordered" evidence="1">
    <location>
        <begin position="34"/>
        <end position="62"/>
    </location>
</feature>
<reference evidence="3" key="1">
    <citation type="submission" date="2020-02" db="EMBL/GenBank/DDBJ databases">
        <authorList>
            <person name="Meier V. D."/>
        </authorList>
    </citation>
    <scope>NUCLEOTIDE SEQUENCE</scope>
    <source>
        <strain evidence="3">AVDCRST_MAG25</strain>
    </source>
</reference>
<dbReference type="InterPro" id="IPR014144">
    <property type="entry name" value="LigD_PE_domain"/>
</dbReference>
<dbReference type="PANTHER" id="PTHR39465:SF1">
    <property type="entry name" value="DNA LIGASE D 3'-PHOSPHOESTERASE DOMAIN-CONTAINING PROTEIN"/>
    <property type="match status" value="1"/>
</dbReference>
<proteinExistence type="predicted"/>
<organism evidence="3">
    <name type="scientific">uncultured Rubrobacteraceae bacterium</name>
    <dbReference type="NCBI Taxonomy" id="349277"/>
    <lineage>
        <taxon>Bacteria</taxon>
        <taxon>Bacillati</taxon>
        <taxon>Actinomycetota</taxon>
        <taxon>Rubrobacteria</taxon>
        <taxon>Rubrobacterales</taxon>
        <taxon>Rubrobacteraceae</taxon>
        <taxon>environmental samples</taxon>
    </lineage>
</organism>
<sequence>MPRFVIQEHYATSHHFDLRLEGDGVLVSRAVPKGMPENAKKNRPAVRVGDYGLSHPDVVDETSMEGVPGAVKRGIRDGGTYEAEELGKEMVILSLRGGRLEGRCATFRAGESLPVHKIEPSGEV</sequence>
<dbReference type="EMBL" id="CADCVI010000205">
    <property type="protein sequence ID" value="CAA9485799.1"/>
    <property type="molecule type" value="Genomic_DNA"/>
</dbReference>
<gene>
    <name evidence="3" type="ORF">AVDCRST_MAG25-3075</name>
</gene>
<evidence type="ECO:0000313" key="3">
    <source>
        <dbReference type="EMBL" id="CAA9485799.1"/>
    </source>
</evidence>
<feature type="domain" description="DNA ligase D 3'-phosphoesterase" evidence="2">
    <location>
        <begin position="7"/>
        <end position="105"/>
    </location>
</feature>
<protein>
    <submittedName>
        <fullName evidence="3">DNA_ligase_IV_Ku-like</fullName>
    </submittedName>
</protein>
<dbReference type="PANTHER" id="PTHR39465">
    <property type="entry name" value="DNA LIGASE D, 3'-PHOSPHOESTERASE DOMAIN"/>
    <property type="match status" value="1"/>
</dbReference>
<dbReference type="Pfam" id="PF13298">
    <property type="entry name" value="LigD_N"/>
    <property type="match status" value="1"/>
</dbReference>
<dbReference type="GO" id="GO:0016874">
    <property type="term" value="F:ligase activity"/>
    <property type="evidence" value="ECO:0007669"/>
    <property type="project" value="UniProtKB-KW"/>
</dbReference>